<dbReference type="STRING" id="1246581.A0A2H9TLU9"/>
<keyword evidence="10 16" id="KW-0548">Nucleotidyltransferase</keyword>
<feature type="transmembrane region" description="Helical" evidence="17">
    <location>
        <begin position="162"/>
        <end position="181"/>
    </location>
</feature>
<comment type="similarity">
    <text evidence="5 16">Belongs to the CDS family.</text>
</comment>
<dbReference type="PANTHER" id="PTHR13773:SF8">
    <property type="entry name" value="PHOSPHATIDATE CYTIDYLYLTRANSFERASE, PHOTORECEPTOR-SPECIFIC"/>
    <property type="match status" value="1"/>
</dbReference>
<evidence type="ECO:0000256" key="4">
    <source>
        <dbReference type="ARBA" id="ARBA00005189"/>
    </source>
</evidence>
<feature type="transmembrane region" description="Helical" evidence="17">
    <location>
        <begin position="55"/>
        <end position="75"/>
    </location>
</feature>
<evidence type="ECO:0000256" key="12">
    <source>
        <dbReference type="ARBA" id="ARBA00023098"/>
    </source>
</evidence>
<feature type="transmembrane region" description="Helical" evidence="17">
    <location>
        <begin position="120"/>
        <end position="141"/>
    </location>
</feature>
<gene>
    <name evidence="18" type="ORF">PSACC_01444</name>
</gene>
<dbReference type="PANTHER" id="PTHR13773">
    <property type="entry name" value="PHOSPHATIDATE CYTIDYLYLTRANSFERASE"/>
    <property type="match status" value="1"/>
</dbReference>
<dbReference type="EMBL" id="MTSL01000105">
    <property type="protein sequence ID" value="PJF18716.1"/>
    <property type="molecule type" value="Genomic_DNA"/>
</dbReference>
<evidence type="ECO:0000256" key="7">
    <source>
        <dbReference type="ARBA" id="ARBA00022516"/>
    </source>
</evidence>
<evidence type="ECO:0000256" key="16">
    <source>
        <dbReference type="RuleBase" id="RU003938"/>
    </source>
</evidence>
<dbReference type="GO" id="GO:0016024">
    <property type="term" value="P:CDP-diacylglycerol biosynthetic process"/>
    <property type="evidence" value="ECO:0007669"/>
    <property type="project" value="UniProtKB-UniPathway"/>
</dbReference>
<dbReference type="UniPathway" id="UPA00557">
    <property type="reaction ID" value="UER00614"/>
</dbReference>
<evidence type="ECO:0000256" key="3">
    <source>
        <dbReference type="ARBA" id="ARBA00005119"/>
    </source>
</evidence>
<dbReference type="OrthoDB" id="10260889at2759"/>
<dbReference type="Pfam" id="PF01148">
    <property type="entry name" value="CTP_transf_1"/>
    <property type="match status" value="1"/>
</dbReference>
<evidence type="ECO:0000313" key="19">
    <source>
        <dbReference type="Proteomes" id="UP000240830"/>
    </source>
</evidence>
<keyword evidence="8 16" id="KW-0808">Transferase</keyword>
<dbReference type="GO" id="GO:0005789">
    <property type="term" value="C:endoplasmic reticulum membrane"/>
    <property type="evidence" value="ECO:0007669"/>
    <property type="project" value="TreeGrafter"/>
</dbReference>
<protein>
    <recommendedName>
        <fullName evidence="6 16">Phosphatidate cytidylyltransferase</fullName>
        <ecNumber evidence="6 16">2.7.7.41</ecNumber>
    </recommendedName>
</protein>
<comment type="subcellular location">
    <subcellularLocation>
        <location evidence="2">Membrane</location>
        <topology evidence="2">Multi-pass membrane protein</topology>
    </subcellularLocation>
</comment>
<keyword evidence="13 17" id="KW-0472">Membrane</keyword>
<comment type="catalytic activity">
    <reaction evidence="1 16">
        <text>a 1,2-diacyl-sn-glycero-3-phosphate + CTP + H(+) = a CDP-1,2-diacyl-sn-glycerol + diphosphate</text>
        <dbReference type="Rhea" id="RHEA:16229"/>
        <dbReference type="ChEBI" id="CHEBI:15378"/>
        <dbReference type="ChEBI" id="CHEBI:33019"/>
        <dbReference type="ChEBI" id="CHEBI:37563"/>
        <dbReference type="ChEBI" id="CHEBI:58332"/>
        <dbReference type="ChEBI" id="CHEBI:58608"/>
        <dbReference type="EC" id="2.7.7.41"/>
    </reaction>
</comment>
<evidence type="ECO:0000256" key="1">
    <source>
        <dbReference type="ARBA" id="ARBA00001698"/>
    </source>
</evidence>
<comment type="caution">
    <text evidence="18">The sequence shown here is derived from an EMBL/GenBank/DDBJ whole genome shotgun (WGS) entry which is preliminary data.</text>
</comment>
<feature type="transmembrane region" description="Helical" evidence="17">
    <location>
        <begin position="96"/>
        <end position="114"/>
    </location>
</feature>
<dbReference type="GO" id="GO:0006658">
    <property type="term" value="P:phosphatidylserine metabolic process"/>
    <property type="evidence" value="ECO:0007669"/>
    <property type="project" value="EnsemblFungi"/>
</dbReference>
<comment type="pathway">
    <text evidence="3 16">Phospholipid metabolism; CDP-diacylglycerol biosynthesis; CDP-diacylglycerol from sn-glycerol 3-phosphate: step 3/3.</text>
</comment>
<sequence length="354" mass="40563">MNSDDDEEHVTVVPVVEDANGQAARWSNYRTRCFWGIVMIVLFTMLLLAGHFPIVLMVIGIQIAIFKEVIGIAHVRYRERKLPWFRTINWFQFNQFGLAHMTILLVVFQAQFVIHNIFEGLFWFILPVALVIFNDIMAYFFGFFLGRTPLIKISPKKTWEGFLGAFFSTVIFGFLLSGYMAKYKFLTCPVTDFSANVFTGLTCQASPLFQVKKYKLPVVISGLLRWIFRVRIREISMLPVQLHSLVFATFASLIAPFGGFFASGFKRAFKVKDFSDSIPGHGGMTDRMDCQFVMGFFVYLYHSTFLKFHPTTVGAILEMAVSKLSTDDQRILYLKLQDYLIGQDLLHDPIGYTA</sequence>
<dbReference type="EC" id="2.7.7.41" evidence="6 16"/>
<evidence type="ECO:0000256" key="13">
    <source>
        <dbReference type="ARBA" id="ARBA00023136"/>
    </source>
</evidence>
<dbReference type="GO" id="GO:0004605">
    <property type="term" value="F:phosphatidate cytidylyltransferase activity"/>
    <property type="evidence" value="ECO:0007669"/>
    <property type="project" value="UniProtKB-EC"/>
</dbReference>
<evidence type="ECO:0000256" key="2">
    <source>
        <dbReference type="ARBA" id="ARBA00004141"/>
    </source>
</evidence>
<evidence type="ECO:0000256" key="5">
    <source>
        <dbReference type="ARBA" id="ARBA00010185"/>
    </source>
</evidence>
<keyword evidence="19" id="KW-1185">Reference proteome</keyword>
<feature type="transmembrane region" description="Helical" evidence="17">
    <location>
        <begin position="245"/>
        <end position="265"/>
    </location>
</feature>
<keyword evidence="9 16" id="KW-0812">Transmembrane</keyword>
<dbReference type="PROSITE" id="PS01315">
    <property type="entry name" value="CDS"/>
    <property type="match status" value="1"/>
</dbReference>
<organism evidence="18 19">
    <name type="scientific">Paramicrosporidium saccamoebae</name>
    <dbReference type="NCBI Taxonomy" id="1246581"/>
    <lineage>
        <taxon>Eukaryota</taxon>
        <taxon>Fungi</taxon>
        <taxon>Fungi incertae sedis</taxon>
        <taxon>Cryptomycota</taxon>
        <taxon>Cryptomycota incertae sedis</taxon>
        <taxon>Paramicrosporidium</taxon>
    </lineage>
</organism>
<evidence type="ECO:0000256" key="10">
    <source>
        <dbReference type="ARBA" id="ARBA00022695"/>
    </source>
</evidence>
<accession>A0A2H9TLU9</accession>
<evidence type="ECO:0000256" key="15">
    <source>
        <dbReference type="ARBA" id="ARBA00023264"/>
    </source>
</evidence>
<proteinExistence type="inferred from homology"/>
<dbReference type="Proteomes" id="UP000240830">
    <property type="component" value="Unassembled WGS sequence"/>
</dbReference>
<comment type="pathway">
    <text evidence="4">Lipid metabolism.</text>
</comment>
<evidence type="ECO:0000256" key="6">
    <source>
        <dbReference type="ARBA" id="ARBA00012487"/>
    </source>
</evidence>
<keyword evidence="15" id="KW-1208">Phospholipid metabolism</keyword>
<evidence type="ECO:0000256" key="14">
    <source>
        <dbReference type="ARBA" id="ARBA00023209"/>
    </source>
</evidence>
<evidence type="ECO:0000256" key="8">
    <source>
        <dbReference type="ARBA" id="ARBA00022679"/>
    </source>
</evidence>
<keyword evidence="11 17" id="KW-1133">Transmembrane helix</keyword>
<keyword evidence="14" id="KW-0594">Phospholipid biosynthesis</keyword>
<reference evidence="18 19" key="1">
    <citation type="submission" date="2016-10" db="EMBL/GenBank/DDBJ databases">
        <title>The genome of Paramicrosporidium saccamoebae is the missing link in understanding Cryptomycota and Microsporidia evolution.</title>
        <authorList>
            <person name="Quandt C.A."/>
            <person name="Beaudet D."/>
            <person name="Corsaro D."/>
            <person name="Michel R."/>
            <person name="Corradi N."/>
            <person name="James T."/>
        </authorList>
    </citation>
    <scope>NUCLEOTIDE SEQUENCE [LARGE SCALE GENOMIC DNA]</scope>
    <source>
        <strain evidence="18 19">KSL3</strain>
    </source>
</reference>
<dbReference type="GO" id="GO:0070319">
    <property type="term" value="C:Golgi to plasma membrane transport vesicle"/>
    <property type="evidence" value="ECO:0007669"/>
    <property type="project" value="EnsemblFungi"/>
</dbReference>
<dbReference type="AlphaFoldDB" id="A0A2H9TLU9"/>
<name>A0A2H9TLU9_9FUNG</name>
<feature type="transmembrane region" description="Helical" evidence="17">
    <location>
        <begin position="33"/>
        <end position="49"/>
    </location>
</feature>
<dbReference type="GO" id="GO:0046488">
    <property type="term" value="P:phosphatidylinositol metabolic process"/>
    <property type="evidence" value="ECO:0007669"/>
    <property type="project" value="EnsemblFungi"/>
</dbReference>
<evidence type="ECO:0000313" key="18">
    <source>
        <dbReference type="EMBL" id="PJF18716.1"/>
    </source>
</evidence>
<keyword evidence="12" id="KW-0443">Lipid metabolism</keyword>
<evidence type="ECO:0000256" key="9">
    <source>
        <dbReference type="ARBA" id="ARBA00022692"/>
    </source>
</evidence>
<keyword evidence="7" id="KW-0444">Lipid biosynthesis</keyword>
<evidence type="ECO:0000256" key="11">
    <source>
        <dbReference type="ARBA" id="ARBA00022989"/>
    </source>
</evidence>
<dbReference type="InterPro" id="IPR016720">
    <property type="entry name" value="PC_Trfase_euk"/>
</dbReference>
<evidence type="ECO:0000256" key="17">
    <source>
        <dbReference type="SAM" id="Phobius"/>
    </source>
</evidence>
<dbReference type="InterPro" id="IPR000374">
    <property type="entry name" value="PC_trans"/>
</dbReference>